<gene>
    <name evidence="2" type="primary">LOC107811640</name>
</gene>
<proteinExistence type="predicted"/>
<dbReference type="RefSeq" id="XP_075074395.1">
    <property type="nucleotide sequence ID" value="XM_075218294.1"/>
</dbReference>
<dbReference type="Proteomes" id="UP000790787">
    <property type="component" value="Chromosome 7"/>
</dbReference>
<evidence type="ECO:0000313" key="1">
    <source>
        <dbReference type="Proteomes" id="UP000790787"/>
    </source>
</evidence>
<organism evidence="1 2">
    <name type="scientific">Nicotiana tabacum</name>
    <name type="common">Common tobacco</name>
    <dbReference type="NCBI Taxonomy" id="4097"/>
    <lineage>
        <taxon>Eukaryota</taxon>
        <taxon>Viridiplantae</taxon>
        <taxon>Streptophyta</taxon>
        <taxon>Embryophyta</taxon>
        <taxon>Tracheophyta</taxon>
        <taxon>Spermatophyta</taxon>
        <taxon>Magnoliopsida</taxon>
        <taxon>eudicotyledons</taxon>
        <taxon>Gunneridae</taxon>
        <taxon>Pentapetalae</taxon>
        <taxon>asterids</taxon>
        <taxon>lamiids</taxon>
        <taxon>Solanales</taxon>
        <taxon>Solanaceae</taxon>
        <taxon>Nicotianoideae</taxon>
        <taxon>Nicotianeae</taxon>
        <taxon>Nicotiana</taxon>
    </lineage>
</organism>
<name>A0AC58RNX0_TOBAC</name>
<accession>A0AC58RNX0</accession>
<reference evidence="1" key="1">
    <citation type="journal article" date="2014" name="Nat. Commun.">
        <title>The tobacco genome sequence and its comparison with those of tomato and potato.</title>
        <authorList>
            <person name="Sierro N."/>
            <person name="Battey J.N."/>
            <person name="Ouadi S."/>
            <person name="Bakaher N."/>
            <person name="Bovet L."/>
            <person name="Willig A."/>
            <person name="Goepfert S."/>
            <person name="Peitsch M.C."/>
            <person name="Ivanov N.V."/>
        </authorList>
    </citation>
    <scope>NUCLEOTIDE SEQUENCE [LARGE SCALE GENOMIC DNA]</scope>
</reference>
<keyword evidence="1" id="KW-1185">Reference proteome</keyword>
<evidence type="ECO:0000313" key="2">
    <source>
        <dbReference type="RefSeq" id="XP_075074395.1"/>
    </source>
</evidence>
<reference evidence="2" key="2">
    <citation type="submission" date="2025-08" db="UniProtKB">
        <authorList>
            <consortium name="RefSeq"/>
        </authorList>
    </citation>
    <scope>IDENTIFICATION</scope>
    <source>
        <tissue evidence="2">Leaf</tissue>
    </source>
</reference>
<protein>
    <submittedName>
        <fullName evidence="2">Uncharacterized protein LOC107811640</fullName>
    </submittedName>
</protein>
<sequence length="485" mass="54451">MDVSVDTPTVDSVPVVRDFPDMFPADLSDIMDQRYQLPFEAGQSAEARSFEVGYRGAWFRCKIKEISRRGGHWKALLEYFDYPDESMFSGMFWLSCFFGRLNSKCQCSKKMCTDNHLMPSMYSEVDMKNMQPQRTGSFENLAYLAELTWTELYQVPPYQSGKSKEIRQLILRPEYPPTHLKSKVSDVTSTSDVTIVTDGTWKAGDLVDWWTADCYWFGKLTKLLGNSKAEIELVPPPLGEGATYEVFVKDLRPSLDWSPEFVWAVPASQDGENRCGCARLLKPVSQALFDVPSSIGHTMCKGRRESQATAGSSSNSSFSTRLSGNSLPNEKRDLKTTEFVEHSLSVDDSTEAANRTKERGFKSKRLMEQPPNAADSKEAANTSKQSIWSVSDSVSPIGDAAAKSAGPTDKDLNYFHCPLKKFKTSGEIRLNSMESNSVEAVILDLEELANKISWLKRTMECGRSLSDAVRPSWEFVEHNGTFTKK</sequence>